<dbReference type="SUPFAM" id="SSF55486">
    <property type="entry name" value="Metalloproteases ('zincins'), catalytic domain"/>
    <property type="match status" value="1"/>
</dbReference>
<dbReference type="OrthoDB" id="10031169at2759"/>
<gene>
    <name evidence="14" type="ORF">WICPIJ_009527</name>
</gene>
<dbReference type="InterPro" id="IPR034016">
    <property type="entry name" value="M1_APN-typ"/>
</dbReference>
<dbReference type="Gene3D" id="1.25.50.20">
    <property type="match status" value="1"/>
</dbReference>
<dbReference type="PRINTS" id="PR00756">
    <property type="entry name" value="ALADIPTASE"/>
</dbReference>
<keyword evidence="4 10" id="KW-0378">Hydrolase</keyword>
<comment type="caution">
    <text evidence="14">The sequence shown here is derived from an EMBL/GenBank/DDBJ whole genome shotgun (WGS) entry which is preliminary data.</text>
</comment>
<dbReference type="Gene3D" id="2.60.40.1910">
    <property type="match status" value="1"/>
</dbReference>
<evidence type="ECO:0000256" key="10">
    <source>
        <dbReference type="RuleBase" id="RU364040"/>
    </source>
</evidence>
<feature type="domain" description="ERAP1-like C-terminal" evidence="12">
    <location>
        <begin position="539"/>
        <end position="819"/>
    </location>
</feature>
<dbReference type="InterPro" id="IPR014782">
    <property type="entry name" value="Peptidase_M1_dom"/>
</dbReference>
<dbReference type="GO" id="GO:0008270">
    <property type="term" value="F:zinc ion binding"/>
    <property type="evidence" value="ECO:0007669"/>
    <property type="project" value="UniProtKB-UniRule"/>
</dbReference>
<organism evidence="14 15">
    <name type="scientific">Wickerhamomyces pijperi</name>
    <name type="common">Yeast</name>
    <name type="synonym">Pichia pijperi</name>
    <dbReference type="NCBI Taxonomy" id="599730"/>
    <lineage>
        <taxon>Eukaryota</taxon>
        <taxon>Fungi</taxon>
        <taxon>Dikarya</taxon>
        <taxon>Ascomycota</taxon>
        <taxon>Saccharomycotina</taxon>
        <taxon>Saccharomycetes</taxon>
        <taxon>Phaffomycetales</taxon>
        <taxon>Wickerhamomycetaceae</taxon>
        <taxon>Wickerhamomyces</taxon>
    </lineage>
</organism>
<keyword evidence="3 8" id="KW-0479">Metal-binding</keyword>
<dbReference type="InterPro" id="IPR050344">
    <property type="entry name" value="Peptidase_M1_aminopeptidases"/>
</dbReference>
<dbReference type="Pfam" id="PF01433">
    <property type="entry name" value="Peptidase_M1"/>
    <property type="match status" value="1"/>
</dbReference>
<reference evidence="14" key="1">
    <citation type="journal article" date="2021" name="Open Biol.">
        <title>Shared evolutionary footprints suggest mitochondrial oxidative damage underlies multiple complex I losses in fungi.</title>
        <authorList>
            <person name="Schikora-Tamarit M.A."/>
            <person name="Marcet-Houben M."/>
            <person name="Nosek J."/>
            <person name="Gabaldon T."/>
        </authorList>
    </citation>
    <scope>NUCLEOTIDE SEQUENCE</scope>
    <source>
        <strain evidence="14">CBS2887</strain>
    </source>
</reference>
<proteinExistence type="inferred from homology"/>
<feature type="domain" description="Peptidase M1 membrane alanine aminopeptidase" evidence="11">
    <location>
        <begin position="246"/>
        <end position="476"/>
    </location>
</feature>
<dbReference type="SUPFAM" id="SSF63737">
    <property type="entry name" value="Leukotriene A4 hydrolase N-terminal domain"/>
    <property type="match status" value="1"/>
</dbReference>
<evidence type="ECO:0000256" key="8">
    <source>
        <dbReference type="PIRSR" id="PIRSR634016-3"/>
    </source>
</evidence>
<keyword evidence="6 10" id="KW-0482">Metalloprotease</keyword>
<dbReference type="GO" id="GO:0043171">
    <property type="term" value="P:peptide catabolic process"/>
    <property type="evidence" value="ECO:0007669"/>
    <property type="project" value="TreeGrafter"/>
</dbReference>
<feature type="binding site" evidence="8">
    <location>
        <position position="317"/>
    </location>
    <ligand>
        <name>Zn(2+)</name>
        <dbReference type="ChEBI" id="CHEBI:29105"/>
        <note>catalytic</note>
    </ligand>
</feature>
<dbReference type="GO" id="GO:0005737">
    <property type="term" value="C:cytoplasm"/>
    <property type="evidence" value="ECO:0007669"/>
    <property type="project" value="TreeGrafter"/>
</dbReference>
<sequence length="897" mass="102064">MSVSTNTHTPVNYDLDLSIDHKKHNFNGTVTIDLVRNAQPFSESSSEAFNLTLNACELVVVNATVNETKAKVTVNRVVESITLALEGSKSLHSEDRLTVKIQYIAKINQIKTFKDFTKGLFKTNYLDDKNNNGSNYILATHSQLAFARCIFPCIDDPAVKTQFKLTVKYFDQDFKITSCSPIEKQTINEEDQSVTVSFQQTPPMATSIFGFALGHFEYLESKVKLMKGEITVRFLTPVGQYQEAAYAFDIACVALPFIEKQFNHAFPLEKLDIVALPFLSDGAMENFGLITIQSSHVLVEKLNHPQQLQSIRQLIVHELIHHWMGNYVSFSQWADLWFNESFATWFAYYVLAQLKLDSLDEAVWEWQLDERENLFAAGVDTHCIVHQQRESLVWKRTQEAFDTKSYSKGLQFLNMFANVIENGKFDFDLSGKFIPLLTKFFEKYAYKAVSVDDFWRFMDSEVSDSGFKLYDFVQSWLRSEGVPLVQVRSEGDSVQISQVKYGSLQQSNFHVPLLMKTTDNQIINTVVSKPQTTVAKSDLLKFNAESIGVYKVQYTDRETVAHIISNYPKLSQFDKISLINDLSVFIGSELYHSDIQVEFLFKISKQIFASDSQDLELLNAVIPTLEKFNSLLKLADRTRHSKFNEFLQSETLKIFHTLQTDQLSTRSPTELELLNIVLAINCNDKHVITYAEDIFKSLHQSKAGVKTPTVILPSVFQIIATTASLNQWKKILELVKTPTDVHHITGETIDVQTAAIKAIGYSTNPQMISRVCNFVLNNFDMKFVELAFIGLTFNFNENKEEMLRFLNVNLSQLVKKCSAATTDDKLKESYSKSLKGLICLVLNGLVYTDAGESDIAKLMDKFKDVKMLKECLADVRSFNKGNLKIVKSLERLTDRVL</sequence>
<dbReference type="Pfam" id="PF17900">
    <property type="entry name" value="Peptidase_M1_N"/>
    <property type="match status" value="1"/>
</dbReference>
<feature type="domain" description="Aminopeptidase N-like N-terminal" evidence="13">
    <location>
        <begin position="10"/>
        <end position="207"/>
    </location>
</feature>
<evidence type="ECO:0000256" key="5">
    <source>
        <dbReference type="ARBA" id="ARBA00022833"/>
    </source>
</evidence>
<dbReference type="InterPro" id="IPR042097">
    <property type="entry name" value="Aminopeptidase_N-like_N_sf"/>
</dbReference>
<evidence type="ECO:0000256" key="1">
    <source>
        <dbReference type="ARBA" id="ARBA00010136"/>
    </source>
</evidence>
<evidence type="ECO:0000256" key="9">
    <source>
        <dbReference type="PIRSR" id="PIRSR634016-4"/>
    </source>
</evidence>
<keyword evidence="2 10" id="KW-0645">Protease</keyword>
<dbReference type="GO" id="GO:0070006">
    <property type="term" value="F:metalloaminopeptidase activity"/>
    <property type="evidence" value="ECO:0007669"/>
    <property type="project" value="TreeGrafter"/>
</dbReference>
<dbReference type="InterPro" id="IPR024571">
    <property type="entry name" value="ERAP1-like_C_dom"/>
</dbReference>
<evidence type="ECO:0000259" key="11">
    <source>
        <dbReference type="Pfam" id="PF01433"/>
    </source>
</evidence>
<dbReference type="GO" id="GO:0042277">
    <property type="term" value="F:peptide binding"/>
    <property type="evidence" value="ECO:0007669"/>
    <property type="project" value="TreeGrafter"/>
</dbReference>
<feature type="active site" description="Proton acceptor" evidence="7">
    <location>
        <position position="318"/>
    </location>
</feature>
<dbReference type="PANTHER" id="PTHR11533">
    <property type="entry name" value="PROTEASE M1 ZINC METALLOPROTEASE"/>
    <property type="match status" value="1"/>
</dbReference>
<dbReference type="Gene3D" id="2.60.40.1730">
    <property type="entry name" value="tricorn interacting facor f3 domain"/>
    <property type="match status" value="1"/>
</dbReference>
<accession>A0A9P8TDC1</accession>
<dbReference type="PANTHER" id="PTHR11533:SF299">
    <property type="entry name" value="AMINOPEPTIDASE"/>
    <property type="match status" value="1"/>
</dbReference>
<feature type="site" description="Transition state stabilizer" evidence="9">
    <location>
        <position position="406"/>
    </location>
</feature>
<evidence type="ECO:0000313" key="15">
    <source>
        <dbReference type="Proteomes" id="UP000774326"/>
    </source>
</evidence>
<evidence type="ECO:0000256" key="7">
    <source>
        <dbReference type="PIRSR" id="PIRSR634016-1"/>
    </source>
</evidence>
<keyword evidence="5 8" id="KW-0862">Zinc</keyword>
<dbReference type="Proteomes" id="UP000774326">
    <property type="component" value="Unassembled WGS sequence"/>
</dbReference>
<keyword evidence="15" id="KW-1185">Reference proteome</keyword>
<dbReference type="EC" id="3.4.11.-" evidence="10"/>
<dbReference type="Pfam" id="PF11838">
    <property type="entry name" value="ERAP1_C"/>
    <property type="match status" value="1"/>
</dbReference>
<dbReference type="CDD" id="cd09601">
    <property type="entry name" value="M1_APN-Q_like"/>
    <property type="match status" value="1"/>
</dbReference>
<dbReference type="InterPro" id="IPR027268">
    <property type="entry name" value="Peptidase_M4/M1_CTD_sf"/>
</dbReference>
<evidence type="ECO:0000313" key="14">
    <source>
        <dbReference type="EMBL" id="KAH3674569.1"/>
    </source>
</evidence>
<dbReference type="GO" id="GO:0006508">
    <property type="term" value="P:proteolysis"/>
    <property type="evidence" value="ECO:0007669"/>
    <property type="project" value="UniProtKB-KW"/>
</dbReference>
<evidence type="ECO:0000259" key="13">
    <source>
        <dbReference type="Pfam" id="PF17900"/>
    </source>
</evidence>
<dbReference type="GO" id="GO:0016020">
    <property type="term" value="C:membrane"/>
    <property type="evidence" value="ECO:0007669"/>
    <property type="project" value="TreeGrafter"/>
</dbReference>
<evidence type="ECO:0000256" key="3">
    <source>
        <dbReference type="ARBA" id="ARBA00022723"/>
    </source>
</evidence>
<name>A0A9P8TDC1_WICPI</name>
<keyword evidence="10" id="KW-0031">Aminopeptidase</keyword>
<dbReference type="InterPro" id="IPR001930">
    <property type="entry name" value="Peptidase_M1"/>
</dbReference>
<evidence type="ECO:0000256" key="2">
    <source>
        <dbReference type="ARBA" id="ARBA00022670"/>
    </source>
</evidence>
<feature type="binding site" evidence="8">
    <location>
        <position position="340"/>
    </location>
    <ligand>
        <name>Zn(2+)</name>
        <dbReference type="ChEBI" id="CHEBI:29105"/>
        <note>catalytic</note>
    </ligand>
</feature>
<feature type="binding site" evidence="8">
    <location>
        <position position="321"/>
    </location>
    <ligand>
        <name>Zn(2+)</name>
        <dbReference type="ChEBI" id="CHEBI:29105"/>
        <note>catalytic</note>
    </ligand>
</feature>
<reference evidence="14" key="2">
    <citation type="submission" date="2021-01" db="EMBL/GenBank/DDBJ databases">
        <authorList>
            <person name="Schikora-Tamarit M.A."/>
        </authorList>
    </citation>
    <scope>NUCLEOTIDE SEQUENCE</scope>
    <source>
        <strain evidence="14">CBS2887</strain>
    </source>
</reference>
<comment type="similarity">
    <text evidence="1 10">Belongs to the peptidase M1 family.</text>
</comment>
<comment type="cofactor">
    <cofactor evidence="8 10">
        <name>Zn(2+)</name>
        <dbReference type="ChEBI" id="CHEBI:29105"/>
    </cofactor>
    <text evidence="8 10">Binds 1 zinc ion per subunit.</text>
</comment>
<protein>
    <recommendedName>
        <fullName evidence="10">Aminopeptidase</fullName>
        <ecNumber evidence="10">3.4.11.-</ecNumber>
    </recommendedName>
</protein>
<dbReference type="InterPro" id="IPR045357">
    <property type="entry name" value="Aminopeptidase_N-like_N"/>
</dbReference>
<evidence type="ECO:0000256" key="6">
    <source>
        <dbReference type="ARBA" id="ARBA00023049"/>
    </source>
</evidence>
<dbReference type="EMBL" id="JAEUBG010005498">
    <property type="protein sequence ID" value="KAH3674569.1"/>
    <property type="molecule type" value="Genomic_DNA"/>
</dbReference>
<dbReference type="Gene3D" id="1.10.390.10">
    <property type="entry name" value="Neutral Protease Domain 2"/>
    <property type="match status" value="1"/>
</dbReference>
<dbReference type="AlphaFoldDB" id="A0A9P8TDC1"/>
<evidence type="ECO:0000256" key="4">
    <source>
        <dbReference type="ARBA" id="ARBA00022801"/>
    </source>
</evidence>
<evidence type="ECO:0000259" key="12">
    <source>
        <dbReference type="Pfam" id="PF11838"/>
    </source>
</evidence>